<dbReference type="Proteomes" id="UP000076871">
    <property type="component" value="Unassembled WGS sequence"/>
</dbReference>
<accession>A0A165C248</accession>
<dbReference type="RefSeq" id="XP_040759802.1">
    <property type="nucleotide sequence ID" value="XM_040902466.1"/>
</dbReference>
<proteinExistence type="predicted"/>
<name>A0A165C248_9APHY</name>
<gene>
    <name evidence="1" type="ORF">LAESUDRAFT_440273</name>
</gene>
<dbReference type="InParanoid" id="A0A165C248"/>
<reference evidence="1 2" key="1">
    <citation type="journal article" date="2016" name="Mol. Biol. Evol.">
        <title>Comparative Genomics of Early-Diverging Mushroom-Forming Fungi Provides Insights into the Origins of Lignocellulose Decay Capabilities.</title>
        <authorList>
            <person name="Nagy L.G."/>
            <person name="Riley R."/>
            <person name="Tritt A."/>
            <person name="Adam C."/>
            <person name="Daum C."/>
            <person name="Floudas D."/>
            <person name="Sun H."/>
            <person name="Yadav J.S."/>
            <person name="Pangilinan J."/>
            <person name="Larsson K.H."/>
            <person name="Matsuura K."/>
            <person name="Barry K."/>
            <person name="Labutti K."/>
            <person name="Kuo R."/>
            <person name="Ohm R.A."/>
            <person name="Bhattacharya S.S."/>
            <person name="Shirouzu T."/>
            <person name="Yoshinaga Y."/>
            <person name="Martin F.M."/>
            <person name="Grigoriev I.V."/>
            <person name="Hibbett D.S."/>
        </authorList>
    </citation>
    <scope>NUCLEOTIDE SEQUENCE [LARGE SCALE GENOMIC DNA]</scope>
    <source>
        <strain evidence="1 2">93-53</strain>
    </source>
</reference>
<dbReference type="EMBL" id="KV427656">
    <property type="protein sequence ID" value="KZT02062.1"/>
    <property type="molecule type" value="Genomic_DNA"/>
</dbReference>
<evidence type="ECO:0000313" key="1">
    <source>
        <dbReference type="EMBL" id="KZT02062.1"/>
    </source>
</evidence>
<sequence>MFRLSVHSANRVPHTHGSTEGMKMFMHSYAVEGMSCSERYHWRPCAFHSFAGFSVRTVSNTMDGVDICSTVLAGSTYVPYYYMMNRLCDKRKFMAFEGTMHDPWWTTDEMESYEYGAVNRVRCKCEEKDHANTESMMRVQRWFVGTVARVDIDNLLELALPTCGTGRKC</sequence>
<dbReference type="GeneID" id="63819497"/>
<protein>
    <submittedName>
        <fullName evidence="1">Uncharacterized protein</fullName>
    </submittedName>
</protein>
<keyword evidence="2" id="KW-1185">Reference proteome</keyword>
<dbReference type="AlphaFoldDB" id="A0A165C248"/>
<evidence type="ECO:0000313" key="2">
    <source>
        <dbReference type="Proteomes" id="UP000076871"/>
    </source>
</evidence>
<organism evidence="1 2">
    <name type="scientific">Laetiporus sulphureus 93-53</name>
    <dbReference type="NCBI Taxonomy" id="1314785"/>
    <lineage>
        <taxon>Eukaryota</taxon>
        <taxon>Fungi</taxon>
        <taxon>Dikarya</taxon>
        <taxon>Basidiomycota</taxon>
        <taxon>Agaricomycotina</taxon>
        <taxon>Agaricomycetes</taxon>
        <taxon>Polyporales</taxon>
        <taxon>Laetiporus</taxon>
    </lineage>
</organism>